<comment type="caution">
    <text evidence="1">The sequence shown here is derived from an EMBL/GenBank/DDBJ whole genome shotgun (WGS) entry which is preliminary data.</text>
</comment>
<dbReference type="EMBL" id="ARYC01017979">
    <property type="protein sequence ID" value="KEJ82513.1"/>
    <property type="molecule type" value="Genomic_DNA"/>
</dbReference>
<dbReference type="AlphaFoldDB" id="A0A073HX27"/>
<proteinExistence type="predicted"/>
<organism evidence="1 2">
    <name type="scientific">Oxytricha trifallax</name>
    <dbReference type="NCBI Taxonomy" id="1172189"/>
    <lineage>
        <taxon>Eukaryota</taxon>
        <taxon>Sar</taxon>
        <taxon>Alveolata</taxon>
        <taxon>Ciliophora</taxon>
        <taxon>Intramacronucleata</taxon>
        <taxon>Spirotrichea</taxon>
        <taxon>Stichotrichia</taxon>
        <taxon>Sporadotrichida</taxon>
        <taxon>Oxytrichidae</taxon>
        <taxon>Oxytrichinae</taxon>
        <taxon>Oxytricha</taxon>
    </lineage>
</organism>
<reference evidence="2" key="1">
    <citation type="journal article" date="2014" name="Cell">
        <title>The Architecture of a Scrambled Genome Reveals Massive Levels of Genomic Rearrangement during Development.</title>
        <authorList>
            <person name="Chen X."/>
            <person name="Bracht J.R."/>
            <person name="Goldman A.D."/>
            <person name="Dolzhenko E."/>
            <person name="Clay D.M."/>
            <person name="Swart E.C."/>
            <person name="Perlman D.H."/>
            <person name="Doak T.G."/>
            <person name="Stuart A."/>
            <person name="Amemiya C.T."/>
            <person name="Sebra R.P."/>
            <person name="Landweber L.F."/>
        </authorList>
    </citation>
    <scope>NUCLEOTIDE SEQUENCE [LARGE SCALE GENOMIC DNA]</scope>
    <source>
        <strain evidence="2">JRB310</strain>
    </source>
</reference>
<protein>
    <submittedName>
        <fullName evidence="1">Uncharacterized protein</fullName>
    </submittedName>
</protein>
<name>A0A073HX27_9SPIT</name>
<gene>
    <name evidence="1" type="ORF">OXYTRIMIC_615</name>
</gene>
<evidence type="ECO:0000313" key="1">
    <source>
        <dbReference type="EMBL" id="KEJ82513.1"/>
    </source>
</evidence>
<accession>A0A073HX27</accession>
<keyword evidence="2" id="KW-1185">Reference proteome</keyword>
<dbReference type="Proteomes" id="UP000053232">
    <property type="component" value="Unassembled WGS sequence"/>
</dbReference>
<sequence length="174" mass="19961">MREIEIRQPDFVGLVETRLQRIIGLNSKDITQTQLARNGGVLTMSKNSTNFQKLEINVIQILEPSYRIIIIFIISYQYKIQKSESQSVQLHSEPTTVSHLSSDFNNAWHPHCVLAALNRMVPQTSPSRNSRHWLPSWLGIIQRNKPQNPTVIIQTRFLMRKSGGSSWNVLMPGQ</sequence>
<evidence type="ECO:0000313" key="2">
    <source>
        <dbReference type="Proteomes" id="UP000053232"/>
    </source>
</evidence>